<evidence type="ECO:0000313" key="3">
    <source>
        <dbReference type="Proteomes" id="UP000193207"/>
    </source>
</evidence>
<evidence type="ECO:0000313" key="2">
    <source>
        <dbReference type="EMBL" id="SLN14397.1"/>
    </source>
</evidence>
<dbReference type="OrthoDB" id="7738798at2"/>
<keyword evidence="1" id="KW-0175">Coiled coil</keyword>
<dbReference type="EMBL" id="FWFU01000001">
    <property type="protein sequence ID" value="SLN14397.1"/>
    <property type="molecule type" value="Genomic_DNA"/>
</dbReference>
<protein>
    <submittedName>
        <fullName evidence="2">Uncharacterized protein</fullName>
    </submittedName>
</protein>
<dbReference type="AlphaFoldDB" id="A0A1X6Y9C3"/>
<gene>
    <name evidence="2" type="ORF">ROH8110_00312</name>
</gene>
<proteinExistence type="predicted"/>
<reference evidence="2 3" key="1">
    <citation type="submission" date="2017-03" db="EMBL/GenBank/DDBJ databases">
        <authorList>
            <person name="Afonso C.L."/>
            <person name="Miller P.J."/>
            <person name="Scott M.A."/>
            <person name="Spackman E."/>
            <person name="Goraichik I."/>
            <person name="Dimitrov K.M."/>
            <person name="Suarez D.L."/>
            <person name="Swayne D.E."/>
        </authorList>
    </citation>
    <scope>NUCLEOTIDE SEQUENCE [LARGE SCALE GENOMIC DNA]</scope>
    <source>
        <strain evidence="2 3">CECT 8110</strain>
    </source>
</reference>
<evidence type="ECO:0000256" key="1">
    <source>
        <dbReference type="SAM" id="Coils"/>
    </source>
</evidence>
<sequence length="265" mass="28251">MRRMMHARPTPDRDAARRLREKLMRLSANAAELLEERDETASDSASLLRLLTREIDDAVLPRSFALMAQGQEQARLTMSNRRLAAFDLAGAVPTDAAQPPDSETAAQVHAERLKRLVDKGWVLSLRAIGPALGADRGGAASCSARQLAAAVIALDTEIRLEGVLRALRARALAWAMCGDRDDMRSEGPGELIDVLSALAGDCALPCQVGGKAPRCTILSLPGARHLLIAADGADCLLLVVNESDLAPAMQVWREIYGSGNGGVAT</sequence>
<feature type="coiled-coil region" evidence="1">
    <location>
        <begin position="16"/>
        <end position="43"/>
    </location>
</feature>
<dbReference type="Proteomes" id="UP000193207">
    <property type="component" value="Unassembled WGS sequence"/>
</dbReference>
<accession>A0A1X6Y9C3</accession>
<organism evidence="2 3">
    <name type="scientific">Roseovarius halotolerans</name>
    <dbReference type="NCBI Taxonomy" id="505353"/>
    <lineage>
        <taxon>Bacteria</taxon>
        <taxon>Pseudomonadati</taxon>
        <taxon>Pseudomonadota</taxon>
        <taxon>Alphaproteobacteria</taxon>
        <taxon>Rhodobacterales</taxon>
        <taxon>Roseobacteraceae</taxon>
        <taxon>Roseovarius</taxon>
    </lineage>
</organism>
<dbReference type="RefSeq" id="WP_139837371.1">
    <property type="nucleotide sequence ID" value="NZ_FWFU01000001.1"/>
</dbReference>
<name>A0A1X6Y9C3_9RHOB</name>
<keyword evidence="3" id="KW-1185">Reference proteome</keyword>